<dbReference type="Gene3D" id="1.20.1090.10">
    <property type="entry name" value="Dehydroquinate synthase-like - alpha domain"/>
    <property type="match status" value="1"/>
</dbReference>
<dbReference type="InterPro" id="IPR056798">
    <property type="entry name" value="ADH_Fe_C"/>
</dbReference>
<evidence type="ECO:0000256" key="1">
    <source>
        <dbReference type="ARBA" id="ARBA00000813"/>
    </source>
</evidence>
<dbReference type="SUPFAM" id="SSF56796">
    <property type="entry name" value="Dehydroquinate synthase-like"/>
    <property type="match status" value="1"/>
</dbReference>
<evidence type="ECO:0000256" key="5">
    <source>
        <dbReference type="ARBA" id="ARBA00023002"/>
    </source>
</evidence>
<dbReference type="GO" id="GO:0047988">
    <property type="term" value="F:hydroxyacid-oxoacid transhydrogenase activity"/>
    <property type="evidence" value="ECO:0007669"/>
    <property type="project" value="UniProtKB-EC"/>
</dbReference>
<dbReference type="FunFam" id="1.20.1090.10:FF:000003">
    <property type="entry name" value="Probable hydroxyacid-oxoacid transhydrogenase, mitochondrial"/>
    <property type="match status" value="1"/>
</dbReference>
<dbReference type="EMBL" id="LXFE01000138">
    <property type="protein sequence ID" value="OLL26898.1"/>
    <property type="molecule type" value="Genomic_DNA"/>
</dbReference>
<comment type="subcellular location">
    <subcellularLocation>
        <location evidence="2">Mitochondrion</location>
    </subcellularLocation>
</comment>
<dbReference type="Pfam" id="PF25137">
    <property type="entry name" value="ADH_Fe_C"/>
    <property type="match status" value="1"/>
</dbReference>
<comment type="similarity">
    <text evidence="3">Belongs to the iron-containing alcohol dehydrogenase family. Hydroxyacid-oxoacid transhydrogenase subfamily.</text>
</comment>
<keyword evidence="5" id="KW-0560">Oxidoreductase</keyword>
<comment type="catalytic activity">
    <reaction evidence="1">
        <text>(S)-3-hydroxybutanoate + 2-oxoglutarate = (R)-2-hydroxyglutarate + acetoacetate</text>
        <dbReference type="Rhea" id="RHEA:23048"/>
        <dbReference type="ChEBI" id="CHEBI:11047"/>
        <dbReference type="ChEBI" id="CHEBI:13705"/>
        <dbReference type="ChEBI" id="CHEBI:15801"/>
        <dbReference type="ChEBI" id="CHEBI:16810"/>
        <dbReference type="EC" id="1.1.99.24"/>
    </reaction>
</comment>
<evidence type="ECO:0000256" key="4">
    <source>
        <dbReference type="ARBA" id="ARBA00022946"/>
    </source>
</evidence>
<dbReference type="STRING" id="1198029.A0A1U7LWA1"/>
<feature type="domain" description="Alcohol dehydrogenase iron-type/glycerol dehydrogenase GldA" evidence="8">
    <location>
        <begin position="91"/>
        <end position="264"/>
    </location>
</feature>
<comment type="catalytic activity">
    <reaction evidence="7">
        <text>4-hydroxybutanoate + 2-oxoglutarate = (R)-2-hydroxyglutarate + succinate semialdehyde</text>
        <dbReference type="Rhea" id="RHEA:24734"/>
        <dbReference type="ChEBI" id="CHEBI:15801"/>
        <dbReference type="ChEBI" id="CHEBI:16724"/>
        <dbReference type="ChEBI" id="CHEBI:16810"/>
        <dbReference type="ChEBI" id="CHEBI:57706"/>
        <dbReference type="EC" id="1.1.99.24"/>
    </reaction>
</comment>
<dbReference type="InterPro" id="IPR001670">
    <property type="entry name" value="ADH_Fe/GldA"/>
</dbReference>
<protein>
    <submittedName>
        <fullName evidence="10">Hydroxyacid-oxoacid transhydrogenase, mitochondrial</fullName>
    </submittedName>
</protein>
<evidence type="ECO:0000313" key="10">
    <source>
        <dbReference type="EMBL" id="OLL26898.1"/>
    </source>
</evidence>
<dbReference type="OrthoDB" id="339764at2759"/>
<sequence>VYGARQVTVPGVKQVTVRDGYLAGCLLFTNGFFSRASTPHMAALNARTRAQSLLSLFASHDSTCLCHANPLQMSYSTPINIKEYAFEWTASSIRYGNGVTHEVGMDFKNLGVKKVGVITDKTVAKLPPMKTAISSLENYSVLYEIFDNVRIEPKDYSMNQAIEFARNSGVDSFLAVGGGSAIDTAKVANLFSCYPDALLLDFVNAPIGKGLAITNPLKPLIAIPTTAGTGSETTGTAIFDLSTHKAKTGISSRALKPILGLVDPLNTRTMSSAVHTSSGLDVLCHALESFTALPYKQRTPRPENPILRPAYQGSNPISDIWSMKALKMAVEFLPRVVKDSQDHVAQEQMLLAATFAGIGFGNAGVTIPHACSYAISGLNQRYRHAGYNVNYPIIPHGVSVAVTAPSVFAFTGASDPGRHLEAARVFGVDTSNLKHESAGEVLSEAIATFLIRLGNQPRGLKDLGYSKSDIPALVEGTLPQQRVLSLAPMDTGRRELEDILDRAMEY</sequence>
<dbReference type="InterPro" id="IPR039697">
    <property type="entry name" value="Alcohol_dehydrogenase_Fe"/>
</dbReference>
<organism evidence="10 11">
    <name type="scientific">Neolecta irregularis (strain DAH-3)</name>
    <dbReference type="NCBI Taxonomy" id="1198029"/>
    <lineage>
        <taxon>Eukaryota</taxon>
        <taxon>Fungi</taxon>
        <taxon>Dikarya</taxon>
        <taxon>Ascomycota</taxon>
        <taxon>Taphrinomycotina</taxon>
        <taxon>Neolectales</taxon>
        <taxon>Neolectaceae</taxon>
        <taxon>Neolecta</taxon>
    </lineage>
</organism>
<accession>A0A1U7LWA1</accession>
<dbReference type="GO" id="GO:0005739">
    <property type="term" value="C:mitochondrion"/>
    <property type="evidence" value="ECO:0007669"/>
    <property type="project" value="UniProtKB-SubCell"/>
</dbReference>
<dbReference type="CDD" id="cd08190">
    <property type="entry name" value="HOT"/>
    <property type="match status" value="1"/>
</dbReference>
<evidence type="ECO:0000256" key="6">
    <source>
        <dbReference type="ARBA" id="ARBA00023128"/>
    </source>
</evidence>
<proteinExistence type="inferred from homology"/>
<keyword evidence="4" id="KW-0809">Transit peptide</keyword>
<gene>
    <name evidence="10" type="ORF">NEOLI_000704</name>
</gene>
<evidence type="ECO:0000256" key="7">
    <source>
        <dbReference type="ARBA" id="ARBA00049496"/>
    </source>
</evidence>
<dbReference type="Gene3D" id="3.40.50.1970">
    <property type="match status" value="1"/>
</dbReference>
<reference evidence="10 11" key="1">
    <citation type="submission" date="2016-04" db="EMBL/GenBank/DDBJ databases">
        <title>Evolutionary innovation and constraint leading to complex multicellularity in the Ascomycota.</title>
        <authorList>
            <person name="Cisse O."/>
            <person name="Nguyen A."/>
            <person name="Hewitt D.A."/>
            <person name="Jedd G."/>
            <person name="Stajich J.E."/>
        </authorList>
    </citation>
    <scope>NUCLEOTIDE SEQUENCE [LARGE SCALE GENOMIC DNA]</scope>
    <source>
        <strain evidence="10 11">DAH-3</strain>
    </source>
</reference>
<feature type="non-terminal residue" evidence="10">
    <location>
        <position position="1"/>
    </location>
</feature>
<dbReference type="GO" id="GO:0004022">
    <property type="term" value="F:alcohol dehydrogenase (NAD+) activity"/>
    <property type="evidence" value="ECO:0007669"/>
    <property type="project" value="InterPro"/>
</dbReference>
<evidence type="ECO:0000313" key="11">
    <source>
        <dbReference type="Proteomes" id="UP000186594"/>
    </source>
</evidence>
<evidence type="ECO:0000259" key="8">
    <source>
        <dbReference type="Pfam" id="PF00465"/>
    </source>
</evidence>
<dbReference type="Proteomes" id="UP000186594">
    <property type="component" value="Unassembled WGS sequence"/>
</dbReference>
<comment type="caution">
    <text evidence="10">The sequence shown here is derived from an EMBL/GenBank/DDBJ whole genome shotgun (WGS) entry which is preliminary data.</text>
</comment>
<keyword evidence="6" id="KW-0496">Mitochondrion</keyword>
<dbReference type="PANTHER" id="PTHR11496">
    <property type="entry name" value="ALCOHOL DEHYDROGENASE"/>
    <property type="match status" value="1"/>
</dbReference>
<dbReference type="InterPro" id="IPR042157">
    <property type="entry name" value="HOT"/>
</dbReference>
<evidence type="ECO:0000256" key="2">
    <source>
        <dbReference type="ARBA" id="ARBA00004173"/>
    </source>
</evidence>
<keyword evidence="11" id="KW-1185">Reference proteome</keyword>
<dbReference type="Pfam" id="PF00465">
    <property type="entry name" value="Fe-ADH"/>
    <property type="match status" value="1"/>
</dbReference>
<dbReference type="AlphaFoldDB" id="A0A1U7LWA1"/>
<dbReference type="FunFam" id="3.40.50.1970:FF:000003">
    <property type="entry name" value="Alcohol dehydrogenase, iron-containing"/>
    <property type="match status" value="1"/>
</dbReference>
<evidence type="ECO:0000259" key="9">
    <source>
        <dbReference type="Pfam" id="PF25137"/>
    </source>
</evidence>
<name>A0A1U7LWA1_NEOID</name>
<feature type="domain" description="Fe-containing alcohol dehydrogenase-like C-terminal" evidence="9">
    <location>
        <begin position="313"/>
        <end position="504"/>
    </location>
</feature>
<dbReference type="OMA" id="NLMGAGC"/>
<evidence type="ECO:0000256" key="3">
    <source>
        <dbReference type="ARBA" id="ARBA00010005"/>
    </source>
</evidence>
<dbReference type="GO" id="GO:0046872">
    <property type="term" value="F:metal ion binding"/>
    <property type="evidence" value="ECO:0007669"/>
    <property type="project" value="InterPro"/>
</dbReference>
<dbReference type="PANTHER" id="PTHR11496:SF83">
    <property type="entry name" value="HYDROXYACID-OXOACID TRANSHYDROGENASE, MITOCHONDRIAL"/>
    <property type="match status" value="1"/>
</dbReference>